<dbReference type="RefSeq" id="WP_378256247.1">
    <property type="nucleotide sequence ID" value="NZ_JBHSIT010000004.1"/>
</dbReference>
<accession>A0ABV9U062</accession>
<feature type="region of interest" description="Disordered" evidence="1">
    <location>
        <begin position="194"/>
        <end position="266"/>
    </location>
</feature>
<reference evidence="3" key="1">
    <citation type="journal article" date="2019" name="Int. J. Syst. Evol. Microbiol.">
        <title>The Global Catalogue of Microorganisms (GCM) 10K type strain sequencing project: providing services to taxonomists for standard genome sequencing and annotation.</title>
        <authorList>
            <consortium name="The Broad Institute Genomics Platform"/>
            <consortium name="The Broad Institute Genome Sequencing Center for Infectious Disease"/>
            <person name="Wu L."/>
            <person name="Ma J."/>
        </authorList>
    </citation>
    <scope>NUCLEOTIDE SEQUENCE [LARGE SCALE GENOMIC DNA]</scope>
    <source>
        <strain evidence="3">KLKA75</strain>
    </source>
</reference>
<feature type="compositionally biased region" description="Pro residues" evidence="1">
    <location>
        <begin position="222"/>
        <end position="233"/>
    </location>
</feature>
<dbReference type="Proteomes" id="UP001595872">
    <property type="component" value="Unassembled WGS sequence"/>
</dbReference>
<evidence type="ECO:0000256" key="1">
    <source>
        <dbReference type="SAM" id="MobiDB-lite"/>
    </source>
</evidence>
<name>A0ABV9U062_9ACTN</name>
<gene>
    <name evidence="2" type="ORF">ACFPCY_17210</name>
</gene>
<evidence type="ECO:0000313" key="3">
    <source>
        <dbReference type="Proteomes" id="UP001595872"/>
    </source>
</evidence>
<organism evidence="2 3">
    <name type="scientific">Actinomadura gamaensis</name>
    <dbReference type="NCBI Taxonomy" id="1763541"/>
    <lineage>
        <taxon>Bacteria</taxon>
        <taxon>Bacillati</taxon>
        <taxon>Actinomycetota</taxon>
        <taxon>Actinomycetes</taxon>
        <taxon>Streptosporangiales</taxon>
        <taxon>Thermomonosporaceae</taxon>
        <taxon>Actinomadura</taxon>
    </lineage>
</organism>
<dbReference type="EMBL" id="JBHSIT010000004">
    <property type="protein sequence ID" value="MFC4909066.1"/>
    <property type="molecule type" value="Genomic_DNA"/>
</dbReference>
<sequence>MTITVVLSLLCLAIAGRELYLAFDRRRTGVEPQIADMRTQIAALKDAGDEVARLRADHGERLDSLALEQLRTTGTVADLDERARALNRRVDDRIAPELAALRRHLVARLDQAVAASLGADPVDTVAGALRGDAAALAPAYERFVTRYGMRVELTDERNGIVRHYLSGRSPRGLERDFIDLLRILRADIATGPASRHLTATRPEPVPDTRPETAPPRDARPETAPPPDAHPAPAPHVRAEDAEEAEKATRPEGAREPSEPARVADGGDVAAARRLLSALRDVGPGGAQVGPLVLVRTPNALLCGVLPLAELRTADADPLADPASWTERLRRLPPGRFCDATATTAL</sequence>
<proteinExistence type="predicted"/>
<keyword evidence="3" id="KW-1185">Reference proteome</keyword>
<feature type="compositionally biased region" description="Basic and acidic residues" evidence="1">
    <location>
        <begin position="236"/>
        <end position="258"/>
    </location>
</feature>
<evidence type="ECO:0000313" key="2">
    <source>
        <dbReference type="EMBL" id="MFC4909066.1"/>
    </source>
</evidence>
<feature type="compositionally biased region" description="Basic and acidic residues" evidence="1">
    <location>
        <begin position="204"/>
        <end position="220"/>
    </location>
</feature>
<protein>
    <submittedName>
        <fullName evidence="2">Uncharacterized protein</fullName>
    </submittedName>
</protein>
<comment type="caution">
    <text evidence="2">The sequence shown here is derived from an EMBL/GenBank/DDBJ whole genome shotgun (WGS) entry which is preliminary data.</text>
</comment>